<dbReference type="Gene3D" id="6.10.340.10">
    <property type="match status" value="1"/>
</dbReference>
<dbReference type="RefSeq" id="WP_092077056.1">
    <property type="nucleotide sequence ID" value="NZ_CALFZY010000038.1"/>
</dbReference>
<evidence type="ECO:0000313" key="14">
    <source>
        <dbReference type="EMBL" id="SDE13954.1"/>
    </source>
</evidence>
<dbReference type="PROSITE" id="PS50885">
    <property type="entry name" value="HAMP"/>
    <property type="match status" value="1"/>
</dbReference>
<dbReference type="PANTHER" id="PTHR45528:SF1">
    <property type="entry name" value="SENSOR HISTIDINE KINASE CPXA"/>
    <property type="match status" value="1"/>
</dbReference>
<organism evidence="14 15">
    <name type="scientific">Desulfuromonas thiophila</name>
    <dbReference type="NCBI Taxonomy" id="57664"/>
    <lineage>
        <taxon>Bacteria</taxon>
        <taxon>Pseudomonadati</taxon>
        <taxon>Thermodesulfobacteriota</taxon>
        <taxon>Desulfuromonadia</taxon>
        <taxon>Desulfuromonadales</taxon>
        <taxon>Desulfuromonadaceae</taxon>
        <taxon>Desulfuromonas</taxon>
    </lineage>
</organism>
<dbReference type="AlphaFoldDB" id="A0A1G7AG94"/>
<keyword evidence="4" id="KW-1003">Cell membrane</keyword>
<feature type="transmembrane region" description="Helical" evidence="12">
    <location>
        <begin position="12"/>
        <end position="34"/>
    </location>
</feature>
<dbReference type="STRING" id="57664.SAMN05661003_10438"/>
<keyword evidence="5" id="KW-0597">Phosphoprotein</keyword>
<dbReference type="EMBL" id="FNAQ01000004">
    <property type="protein sequence ID" value="SDE13954.1"/>
    <property type="molecule type" value="Genomic_DNA"/>
</dbReference>
<dbReference type="InterPro" id="IPR050398">
    <property type="entry name" value="HssS/ArlS-like"/>
</dbReference>
<dbReference type="Pfam" id="PF00672">
    <property type="entry name" value="HAMP"/>
    <property type="match status" value="1"/>
</dbReference>
<dbReference type="Proteomes" id="UP000243205">
    <property type="component" value="Unassembled WGS sequence"/>
</dbReference>
<dbReference type="Pfam" id="PF11845">
    <property type="entry name" value="Tll0287-like"/>
    <property type="match status" value="1"/>
</dbReference>
<keyword evidence="6" id="KW-0808">Transferase</keyword>
<keyword evidence="12" id="KW-0812">Transmembrane</keyword>
<accession>A0A1G7AG94</accession>
<feature type="domain" description="HAMP" evidence="13">
    <location>
        <begin position="237"/>
        <end position="289"/>
    </location>
</feature>
<evidence type="ECO:0000259" key="13">
    <source>
        <dbReference type="PROSITE" id="PS50885"/>
    </source>
</evidence>
<dbReference type="GO" id="GO:0005886">
    <property type="term" value="C:plasma membrane"/>
    <property type="evidence" value="ECO:0007669"/>
    <property type="project" value="UniProtKB-SubCell"/>
</dbReference>
<keyword evidence="10" id="KW-0902">Two-component regulatory system</keyword>
<comment type="catalytic activity">
    <reaction evidence="1">
        <text>ATP + protein L-histidine = ADP + protein N-phospho-L-histidine.</text>
        <dbReference type="EC" id="2.7.13.3"/>
    </reaction>
</comment>
<evidence type="ECO:0000256" key="3">
    <source>
        <dbReference type="ARBA" id="ARBA00012438"/>
    </source>
</evidence>
<evidence type="ECO:0000313" key="15">
    <source>
        <dbReference type="Proteomes" id="UP000243205"/>
    </source>
</evidence>
<keyword evidence="12" id="KW-1133">Transmembrane helix</keyword>
<dbReference type="GO" id="GO:0005524">
    <property type="term" value="F:ATP binding"/>
    <property type="evidence" value="ECO:0007669"/>
    <property type="project" value="UniProtKB-KW"/>
</dbReference>
<evidence type="ECO:0000256" key="12">
    <source>
        <dbReference type="SAM" id="Phobius"/>
    </source>
</evidence>
<dbReference type="InterPro" id="IPR003660">
    <property type="entry name" value="HAMP_dom"/>
</dbReference>
<proteinExistence type="predicted"/>
<dbReference type="SUPFAM" id="SSF158472">
    <property type="entry name" value="HAMP domain-like"/>
    <property type="match status" value="1"/>
</dbReference>
<feature type="transmembrane region" description="Helical" evidence="12">
    <location>
        <begin position="213"/>
        <end position="231"/>
    </location>
</feature>
<dbReference type="CDD" id="cd06225">
    <property type="entry name" value="HAMP"/>
    <property type="match status" value="1"/>
</dbReference>
<evidence type="ECO:0000256" key="1">
    <source>
        <dbReference type="ARBA" id="ARBA00000085"/>
    </source>
</evidence>
<sequence length="293" mass="33203">MLKNLSIRKRIVVMLAVVYVLSLLVAVVSGSYVLRKDVEREAQEKTDLFAAVMTSSARYLHNVIRPKAEELIPEDAYFPESGVGVLMLTETARYIQEIYPEYIFRYASPNPLNPESLADAFEDGVISDFEDGRYTQWKGFTEREGVQFYAVARPLIAGSDCISCHDVPEVAHPSQVERYGTRSGYGYVEGDVVGARFIYVPVELIKEQAYSRILYFSIAFSIFFLVVMFAVDRFIVSSIVKPIEHIVSVSENISRGKLDCQFNVKTNDEIRLLADAFDRMKVSLSKAMDILRQ</sequence>
<dbReference type="GO" id="GO:0004673">
    <property type="term" value="F:protein histidine kinase activity"/>
    <property type="evidence" value="ECO:0007669"/>
    <property type="project" value="UniProtKB-EC"/>
</dbReference>
<reference evidence="15" key="1">
    <citation type="submission" date="2016-10" db="EMBL/GenBank/DDBJ databases">
        <authorList>
            <person name="Varghese N."/>
            <person name="Submissions S."/>
        </authorList>
    </citation>
    <scope>NUCLEOTIDE SEQUENCE [LARGE SCALE GENOMIC DNA]</scope>
    <source>
        <strain evidence="15">DSM 8987</strain>
    </source>
</reference>
<keyword evidence="15" id="KW-1185">Reference proteome</keyword>
<evidence type="ECO:0000256" key="6">
    <source>
        <dbReference type="ARBA" id="ARBA00022679"/>
    </source>
</evidence>
<evidence type="ECO:0000256" key="9">
    <source>
        <dbReference type="ARBA" id="ARBA00022840"/>
    </source>
</evidence>
<evidence type="ECO:0000256" key="11">
    <source>
        <dbReference type="ARBA" id="ARBA00023136"/>
    </source>
</evidence>
<dbReference type="GO" id="GO:0000160">
    <property type="term" value="P:phosphorelay signal transduction system"/>
    <property type="evidence" value="ECO:0007669"/>
    <property type="project" value="UniProtKB-KW"/>
</dbReference>
<keyword evidence="8" id="KW-0418">Kinase</keyword>
<evidence type="ECO:0000256" key="10">
    <source>
        <dbReference type="ARBA" id="ARBA00023012"/>
    </source>
</evidence>
<protein>
    <recommendedName>
        <fullName evidence="3">histidine kinase</fullName>
        <ecNumber evidence="3">2.7.13.3</ecNumber>
    </recommendedName>
</protein>
<dbReference type="EC" id="2.7.13.3" evidence="3"/>
<dbReference type="InterPro" id="IPR021796">
    <property type="entry name" value="Tll0287-like_dom"/>
</dbReference>
<evidence type="ECO:0000256" key="5">
    <source>
        <dbReference type="ARBA" id="ARBA00022553"/>
    </source>
</evidence>
<keyword evidence="11 12" id="KW-0472">Membrane</keyword>
<comment type="subcellular location">
    <subcellularLocation>
        <location evidence="2">Cell membrane</location>
        <topology evidence="2">Multi-pass membrane protein</topology>
    </subcellularLocation>
</comment>
<dbReference type="PANTHER" id="PTHR45528">
    <property type="entry name" value="SENSOR HISTIDINE KINASE CPXA"/>
    <property type="match status" value="1"/>
</dbReference>
<evidence type="ECO:0000256" key="8">
    <source>
        <dbReference type="ARBA" id="ARBA00022777"/>
    </source>
</evidence>
<evidence type="ECO:0000256" key="2">
    <source>
        <dbReference type="ARBA" id="ARBA00004651"/>
    </source>
</evidence>
<dbReference type="OrthoDB" id="510512at2"/>
<keyword evidence="7" id="KW-0547">Nucleotide-binding</keyword>
<gene>
    <name evidence="14" type="ORF">SAMN05661003_10438</name>
</gene>
<dbReference type="SMART" id="SM00304">
    <property type="entry name" value="HAMP"/>
    <property type="match status" value="1"/>
</dbReference>
<name>A0A1G7AG94_9BACT</name>
<evidence type="ECO:0000256" key="7">
    <source>
        <dbReference type="ARBA" id="ARBA00022741"/>
    </source>
</evidence>
<evidence type="ECO:0000256" key="4">
    <source>
        <dbReference type="ARBA" id="ARBA00022475"/>
    </source>
</evidence>
<keyword evidence="9" id="KW-0067">ATP-binding</keyword>